<reference evidence="1" key="2">
    <citation type="submission" date="2021-04" db="EMBL/GenBank/DDBJ databases">
        <authorList>
            <person name="Gilroy R."/>
        </authorList>
    </citation>
    <scope>NUCLEOTIDE SEQUENCE</scope>
    <source>
        <strain evidence="1">ChiW4-1371</strain>
    </source>
</reference>
<comment type="caution">
    <text evidence="1">The sequence shown here is derived from an EMBL/GenBank/DDBJ whole genome shotgun (WGS) entry which is preliminary data.</text>
</comment>
<dbReference type="EMBL" id="DXAQ01000129">
    <property type="protein sequence ID" value="HIZ90029.1"/>
    <property type="molecule type" value="Genomic_DNA"/>
</dbReference>
<evidence type="ECO:0000313" key="1">
    <source>
        <dbReference type="EMBL" id="HIZ90029.1"/>
    </source>
</evidence>
<reference evidence="1" key="1">
    <citation type="journal article" date="2021" name="PeerJ">
        <title>Extensive microbial diversity within the chicken gut microbiome revealed by metagenomics and culture.</title>
        <authorList>
            <person name="Gilroy R."/>
            <person name="Ravi A."/>
            <person name="Getino M."/>
            <person name="Pursley I."/>
            <person name="Horton D.L."/>
            <person name="Alikhan N.F."/>
            <person name="Baker D."/>
            <person name="Gharbi K."/>
            <person name="Hall N."/>
            <person name="Watson M."/>
            <person name="Adriaenssens E.M."/>
            <person name="Foster-Nyarko E."/>
            <person name="Jarju S."/>
            <person name="Secka A."/>
            <person name="Antonio M."/>
            <person name="Oren A."/>
            <person name="Chaudhuri R.R."/>
            <person name="La Ragione R."/>
            <person name="Hildebrand F."/>
            <person name="Pallen M.J."/>
        </authorList>
    </citation>
    <scope>NUCLEOTIDE SEQUENCE</scope>
    <source>
        <strain evidence="1">ChiW4-1371</strain>
    </source>
</reference>
<name>A0A9D2GVA1_9BACT</name>
<dbReference type="Proteomes" id="UP000824176">
    <property type="component" value="Unassembled WGS sequence"/>
</dbReference>
<accession>A0A9D2GVA1</accession>
<gene>
    <name evidence="1" type="ORF">H9804_08780</name>
</gene>
<evidence type="ECO:0008006" key="3">
    <source>
        <dbReference type="Google" id="ProtNLM"/>
    </source>
</evidence>
<dbReference type="AlphaFoldDB" id="A0A9D2GVA1"/>
<sequence>MKYSTKSFVYARWLFACIAVLLFLSYADVYAYKGDAFITPDSWNRHITSNGVRSSINGISFGDTGLLKMGYTTRIKLRFSDETDYPIYQYARVRLSGVQVGEGEFILNLNMRGAYDNAPSIGDRVYHRFYDGLYASRNYNEYTRSINNEDGDLRIYQGNMEFKNVIPITDISLGRIYLAQIDGYKVDGANIKVTPSEYFNINVYYGLPVSYYSNLDTQVVGTNMEIPIESSGTRLKFAYSYFIQNNDSSLNTHVARARLDQTLSFEPLDATIYAEGDLIGRAFVYEAGFDSDIHASKTNISLYVNGQATVNNNPINNYVSLYEGLLGTSEYVMGGGKITQGIIDKLLIGVGYEGRYNFKDYYGDRDYHRVFGNIDLVGLIHRNNYLSLIVDYYNVPETRYQNGTSRVVGGFRMTQVFSEKVEAWMGVNVQNFQYRNSPVRMNGMINNFDFINQRWNDENTTLAYIGAVYKPVDWCALQLEYVFEYADLFKNADLQPDVHTVEMWANFLF</sequence>
<organism evidence="1 2">
    <name type="scientific">Candidatus Mucispirillum faecigallinarum</name>
    <dbReference type="NCBI Taxonomy" id="2838699"/>
    <lineage>
        <taxon>Bacteria</taxon>
        <taxon>Pseudomonadati</taxon>
        <taxon>Deferribacterota</taxon>
        <taxon>Deferribacteres</taxon>
        <taxon>Deferribacterales</taxon>
        <taxon>Mucispirillaceae</taxon>
        <taxon>Mucispirillum</taxon>
    </lineage>
</organism>
<proteinExistence type="predicted"/>
<evidence type="ECO:0000313" key="2">
    <source>
        <dbReference type="Proteomes" id="UP000824176"/>
    </source>
</evidence>
<protein>
    <recommendedName>
        <fullName evidence="3">Alginate export domain-containing protein</fullName>
    </recommendedName>
</protein>